<feature type="compositionally biased region" description="Polar residues" evidence="9">
    <location>
        <begin position="12"/>
        <end position="22"/>
    </location>
</feature>
<organism evidence="10">
    <name type="scientific">Sarcoptes scabiei</name>
    <name type="common">Itch mite</name>
    <name type="synonym">Acarus scabiei</name>
    <dbReference type="NCBI Taxonomy" id="52283"/>
    <lineage>
        <taxon>Eukaryota</taxon>
        <taxon>Metazoa</taxon>
        <taxon>Ecdysozoa</taxon>
        <taxon>Arthropoda</taxon>
        <taxon>Chelicerata</taxon>
        <taxon>Arachnida</taxon>
        <taxon>Acari</taxon>
        <taxon>Acariformes</taxon>
        <taxon>Sarcoptiformes</taxon>
        <taxon>Astigmata</taxon>
        <taxon>Psoroptidia</taxon>
        <taxon>Sarcoptoidea</taxon>
        <taxon>Sarcoptidae</taxon>
        <taxon>Sarcoptinae</taxon>
        <taxon>Sarcoptes</taxon>
    </lineage>
</organism>
<dbReference type="InterPro" id="IPR006628">
    <property type="entry name" value="PUR-bd_fam"/>
</dbReference>
<dbReference type="GO" id="GO:0005634">
    <property type="term" value="C:nucleus"/>
    <property type="evidence" value="ECO:0007669"/>
    <property type="project" value="UniProtKB-SubCell"/>
</dbReference>
<evidence type="ECO:0000256" key="1">
    <source>
        <dbReference type="ARBA" id="ARBA00004123"/>
    </source>
</evidence>
<evidence type="ECO:0000256" key="3">
    <source>
        <dbReference type="ARBA" id="ARBA00022990"/>
    </source>
</evidence>
<dbReference type="AlphaFoldDB" id="A0A834RDK0"/>
<feature type="compositionally biased region" description="Basic and acidic residues" evidence="9">
    <location>
        <begin position="1"/>
        <end position="11"/>
    </location>
</feature>
<reference evidence="11" key="3">
    <citation type="submission" date="2022-06" db="UniProtKB">
        <authorList>
            <consortium name="EnsemblMetazoa"/>
        </authorList>
    </citation>
    <scope>IDENTIFICATION</scope>
</reference>
<proteinExistence type="inferred from homology"/>
<keyword evidence="5" id="KW-0238">DNA-binding</keyword>
<dbReference type="FunFam" id="3.30.2450.30:FF:000001">
    <property type="entry name" value="Purine-rich element binding protein A"/>
    <property type="match status" value="1"/>
</dbReference>
<dbReference type="GO" id="GO:0000977">
    <property type="term" value="F:RNA polymerase II transcription regulatory region sequence-specific DNA binding"/>
    <property type="evidence" value="ECO:0007669"/>
    <property type="project" value="InterPro"/>
</dbReference>
<dbReference type="GO" id="GO:0000981">
    <property type="term" value="F:DNA-binding transcription factor activity, RNA polymerase II-specific"/>
    <property type="evidence" value="ECO:0007669"/>
    <property type="project" value="TreeGrafter"/>
</dbReference>
<protein>
    <submittedName>
        <fullName evidence="10">Transcriptional activator protein Pur-alpha</fullName>
    </submittedName>
</protein>
<dbReference type="Proteomes" id="UP000070412">
    <property type="component" value="Unassembled WGS sequence"/>
</dbReference>
<evidence type="ECO:0000313" key="12">
    <source>
        <dbReference type="Proteomes" id="UP000070412"/>
    </source>
</evidence>
<dbReference type="EMBL" id="WVUK01000052">
    <property type="protein sequence ID" value="KAF7494643.1"/>
    <property type="molecule type" value="Genomic_DNA"/>
</dbReference>
<dbReference type="FunFam" id="3.10.450.700:FF:000001">
    <property type="entry name" value="Purine-rich element binding protein A"/>
    <property type="match status" value="1"/>
</dbReference>
<evidence type="ECO:0000256" key="4">
    <source>
        <dbReference type="ARBA" id="ARBA00023015"/>
    </source>
</evidence>
<feature type="compositionally biased region" description="Low complexity" evidence="9">
    <location>
        <begin position="247"/>
        <end position="265"/>
    </location>
</feature>
<feature type="region of interest" description="Disordered" evidence="9">
    <location>
        <begin position="1"/>
        <end position="34"/>
    </location>
</feature>
<reference evidence="12" key="1">
    <citation type="journal article" date="2020" name="PLoS Negl. Trop. Dis.">
        <title>High-quality nuclear genome for Sarcoptes scabiei-A critical resource for a neglected parasite.</title>
        <authorList>
            <person name="Korhonen P.K."/>
            <person name="Gasser R.B."/>
            <person name="Ma G."/>
            <person name="Wang T."/>
            <person name="Stroehlein A.J."/>
            <person name="Young N.D."/>
            <person name="Ang C.S."/>
            <person name="Fernando D.D."/>
            <person name="Lu H.C."/>
            <person name="Taylor S."/>
            <person name="Reynolds S.L."/>
            <person name="Mofiz E."/>
            <person name="Najaraj S.H."/>
            <person name="Gowda H."/>
            <person name="Madugundu A."/>
            <person name="Renuse S."/>
            <person name="Holt D."/>
            <person name="Pandey A."/>
            <person name="Papenfuss A.T."/>
            <person name="Fischer K."/>
        </authorList>
    </citation>
    <scope>NUCLEOTIDE SEQUENCE [LARGE SCALE GENOMIC DNA]</scope>
</reference>
<gene>
    <name evidence="10" type="ORF">SSS_6792</name>
</gene>
<dbReference type="PANTHER" id="PTHR12611">
    <property type="entry name" value="PUR-TRANSCRIPTIONAL ACTIVATOR"/>
    <property type="match status" value="1"/>
</dbReference>
<comment type="similarity">
    <text evidence="2">Belongs to the PUR DNA-binding protein family.</text>
</comment>
<feature type="compositionally biased region" description="Basic and acidic residues" evidence="9">
    <location>
        <begin position="270"/>
        <end position="285"/>
    </location>
</feature>
<keyword evidence="4" id="KW-0805">Transcription regulation</keyword>
<feature type="compositionally biased region" description="Basic and acidic residues" evidence="9">
    <location>
        <begin position="295"/>
        <end position="304"/>
    </location>
</feature>
<keyword evidence="3" id="KW-0007">Acetylation</keyword>
<evidence type="ECO:0000256" key="7">
    <source>
        <dbReference type="ARBA" id="ARBA00023163"/>
    </source>
</evidence>
<evidence type="ECO:0000256" key="6">
    <source>
        <dbReference type="ARBA" id="ARBA00023159"/>
    </source>
</evidence>
<reference evidence="10" key="2">
    <citation type="submission" date="2020-01" db="EMBL/GenBank/DDBJ databases">
        <authorList>
            <person name="Korhonen P.K.K."/>
            <person name="Guangxu M.G."/>
            <person name="Wang T.W."/>
            <person name="Stroehlein A.J.S."/>
            <person name="Young N.D."/>
            <person name="Ang C.-S.A."/>
            <person name="Fernando D.W.F."/>
            <person name="Lu H.L."/>
            <person name="Taylor S.T."/>
            <person name="Ehtesham M.E.M."/>
            <person name="Najaraj S.H.N."/>
            <person name="Harsha G.H.G."/>
            <person name="Madugundu A.M."/>
            <person name="Renuse S.R."/>
            <person name="Holt D.H."/>
            <person name="Pandey A.P."/>
            <person name="Papenfuss A.P."/>
            <person name="Gasser R.B.G."/>
            <person name="Fischer K.F."/>
        </authorList>
    </citation>
    <scope>NUCLEOTIDE SEQUENCE</scope>
    <source>
        <strain evidence="10">SSS_KF_BRIS2020</strain>
    </source>
</reference>
<feature type="compositionally biased region" description="Low complexity" evidence="9">
    <location>
        <begin position="23"/>
        <end position="34"/>
    </location>
</feature>
<dbReference type="Gene3D" id="3.30.2450.30">
    <property type="match status" value="1"/>
</dbReference>
<comment type="subcellular location">
    <subcellularLocation>
        <location evidence="1">Nucleus</location>
    </subcellularLocation>
</comment>
<keyword evidence="7" id="KW-0804">Transcription</keyword>
<evidence type="ECO:0000313" key="11">
    <source>
        <dbReference type="EnsemblMetazoa" id="KAF7494643.1"/>
    </source>
</evidence>
<keyword evidence="12" id="KW-1185">Reference proteome</keyword>
<dbReference type="EnsemblMetazoa" id="SSS_6792s_mrna">
    <property type="protein sequence ID" value="KAF7494643.1"/>
    <property type="gene ID" value="SSS_6792"/>
</dbReference>
<dbReference type="PANTHER" id="PTHR12611:SF0">
    <property type="entry name" value="PURINE-RICH BINDING PROTEIN-ALPHA, ISOFORM B"/>
    <property type="match status" value="1"/>
</dbReference>
<dbReference type="GO" id="GO:0032422">
    <property type="term" value="F:purine-rich negative regulatory element binding"/>
    <property type="evidence" value="ECO:0007669"/>
    <property type="project" value="InterPro"/>
</dbReference>
<keyword evidence="8" id="KW-0539">Nucleus</keyword>
<dbReference type="SMART" id="SM00712">
    <property type="entry name" value="PUR"/>
    <property type="match status" value="3"/>
</dbReference>
<name>A0A834RDK0_SARSC</name>
<keyword evidence="6" id="KW-0010">Activator</keyword>
<evidence type="ECO:0000256" key="2">
    <source>
        <dbReference type="ARBA" id="ARBA00009251"/>
    </source>
</evidence>
<feature type="region of interest" description="Disordered" evidence="9">
    <location>
        <begin position="247"/>
        <end position="304"/>
    </location>
</feature>
<dbReference type="Pfam" id="PF04845">
    <property type="entry name" value="PurA"/>
    <property type="match status" value="1"/>
</dbReference>
<dbReference type="OrthoDB" id="523901at2759"/>
<evidence type="ECO:0000256" key="9">
    <source>
        <dbReference type="SAM" id="MobiDB-lite"/>
    </source>
</evidence>
<sequence length="304" mass="34665">MFDDRSNDDSHQTSSNVSSAGGEQSTQQQPQNEQELATKTLFIQHKRFYLDVKQNFHGRFIKVAEMVDNSRRKNRLLFSMSAAQEFRDHLSTFSELYASLGPPNLDNCPENGKIKSESIMKDNRKYFLDLKENIHGRYLRVTQHDFIHDGGRSQIAIPAQGMIEFRDALTDLLKEYYIDDSESRALPEGIHFRVERKKFYFDIGENNIGIFMRISEVKRDTRSSITIPEKSWARFRDIFAQYVDKMNPNNNTASTANTSGANESSGSAATEEKSSLNQTKSEKSKSNSTNSSNKSNEKDTSPAK</sequence>
<evidence type="ECO:0000313" key="10">
    <source>
        <dbReference type="EMBL" id="KAF7494643.1"/>
    </source>
</evidence>
<dbReference type="Gene3D" id="3.10.450.700">
    <property type="match status" value="1"/>
</dbReference>
<evidence type="ECO:0000256" key="5">
    <source>
        <dbReference type="ARBA" id="ARBA00023125"/>
    </source>
</evidence>
<accession>A0A834RDK0</accession>
<evidence type="ECO:0000256" key="8">
    <source>
        <dbReference type="ARBA" id="ARBA00023242"/>
    </source>
</evidence>